<gene>
    <name evidence="1" type="primary">TDP</name>
</gene>
<evidence type="ECO:0000313" key="1">
    <source>
        <dbReference type="EMBL" id="AEX97106.1"/>
    </source>
</evidence>
<protein>
    <submittedName>
        <fullName evidence="1">Transmembrane domain protein</fullName>
    </submittedName>
</protein>
<dbReference type="EMBL" id="JN941588">
    <property type="protein sequence ID" value="AEX97106.1"/>
    <property type="molecule type" value="mRNA"/>
</dbReference>
<keyword evidence="1" id="KW-0812">Transmembrane</keyword>
<accession>H2EII4</accession>
<feature type="non-terminal residue" evidence="1">
    <location>
        <position position="90"/>
    </location>
</feature>
<keyword evidence="1" id="KW-0472">Membrane</keyword>
<organism evidence="1">
    <name type="scientific">Malus domestica</name>
    <name type="common">Apple</name>
    <name type="synonym">Pyrus malus</name>
    <dbReference type="NCBI Taxonomy" id="3750"/>
    <lineage>
        <taxon>Eukaryota</taxon>
        <taxon>Viridiplantae</taxon>
        <taxon>Streptophyta</taxon>
        <taxon>Embryophyta</taxon>
        <taxon>Tracheophyta</taxon>
        <taxon>Spermatophyta</taxon>
        <taxon>Magnoliopsida</taxon>
        <taxon>eudicotyledons</taxon>
        <taxon>Gunneridae</taxon>
        <taxon>Pentapetalae</taxon>
        <taxon>rosids</taxon>
        <taxon>fabids</taxon>
        <taxon>Rosales</taxon>
        <taxon>Rosaceae</taxon>
        <taxon>Amygdaloideae</taxon>
        <taxon>Maleae</taxon>
        <taxon>Malus</taxon>
    </lineage>
</organism>
<dbReference type="AlphaFoldDB" id="H2EII4"/>
<name>H2EII4_MALDO</name>
<reference evidence="1" key="1">
    <citation type="submission" date="2011-10" db="EMBL/GenBank/DDBJ databases">
        <title>Characterization and isolation of differentially expressed bud sport genes in apple by suppression subtractive hybridization.</title>
        <authorList>
            <person name="Song Y."/>
        </authorList>
    </citation>
    <scope>NUCLEOTIDE SEQUENCE</scope>
</reference>
<feature type="non-terminal residue" evidence="1">
    <location>
        <position position="1"/>
    </location>
</feature>
<proteinExistence type="evidence at transcript level"/>
<sequence length="90" mass="11066">GIHFSHDFDRMWDAELCTRVFTCSETFHKPPRRRPISRQCRLYGTWWQCSCCLLEEHADSCRRQRRFPRMKQYKFQDLCQFALVLFICLK</sequence>